<name>A0A1M5TH47_9FLAO</name>
<dbReference type="EMBL" id="FQWO01000014">
    <property type="protein sequence ID" value="SHH50046.1"/>
    <property type="molecule type" value="Genomic_DNA"/>
</dbReference>
<dbReference type="AlphaFoldDB" id="A0A1M5TH47"/>
<dbReference type="OrthoDB" id="8536728at2"/>
<dbReference type="EMBL" id="PVUB01000012">
    <property type="protein sequence ID" value="PRZ20373.1"/>
    <property type="molecule type" value="Genomic_DNA"/>
</dbReference>
<sequence length="141" mass="16834">MKKSIIILSCILLSLFSCKPRLINQKINKKREGLWIEKYSLDSANYKSIGKYRNDDPIKKWRYYLDGKIIKKEKHKKNDCITTFFHQNGKIQSQGKTTLDLSKKYAHWFYNGNWNFYDNKGQLIMQRNYDKGKLVSETILK</sequence>
<evidence type="ECO:0008006" key="5">
    <source>
        <dbReference type="Google" id="ProtNLM"/>
    </source>
</evidence>
<evidence type="ECO:0000313" key="3">
    <source>
        <dbReference type="Proteomes" id="UP000184384"/>
    </source>
</evidence>
<dbReference type="RefSeq" id="WP_072945811.1">
    <property type="nucleotide sequence ID" value="NZ_FQWO01000014.1"/>
</dbReference>
<dbReference type="PROSITE" id="PS51257">
    <property type="entry name" value="PROKAR_LIPOPROTEIN"/>
    <property type="match status" value="1"/>
</dbReference>
<evidence type="ECO:0000313" key="4">
    <source>
        <dbReference type="Proteomes" id="UP000237771"/>
    </source>
</evidence>
<evidence type="ECO:0000313" key="2">
    <source>
        <dbReference type="EMBL" id="SHH50046.1"/>
    </source>
</evidence>
<keyword evidence="4" id="KW-1185">Reference proteome</keyword>
<gene>
    <name evidence="1" type="ORF">BC624_11265</name>
    <name evidence="2" type="ORF">SAMN05443373_11465</name>
</gene>
<reference evidence="2" key="2">
    <citation type="submission" date="2016-11" db="EMBL/GenBank/DDBJ databases">
        <authorList>
            <person name="Jaros S."/>
            <person name="Januszkiewicz K."/>
            <person name="Wedrychowicz H."/>
        </authorList>
    </citation>
    <scope>NUCLEOTIDE SEQUENCE [LARGE SCALE GENOMIC DNA]</scope>
    <source>
        <strain evidence="2">DSM 19729</strain>
    </source>
</reference>
<evidence type="ECO:0000313" key="1">
    <source>
        <dbReference type="EMBL" id="PRZ20373.1"/>
    </source>
</evidence>
<reference evidence="3" key="1">
    <citation type="submission" date="2016-11" db="EMBL/GenBank/DDBJ databases">
        <authorList>
            <person name="Varghese N."/>
            <person name="Submissions S."/>
        </authorList>
    </citation>
    <scope>NUCLEOTIDE SEQUENCE [LARGE SCALE GENOMIC DNA]</scope>
    <source>
        <strain evidence="3">DSM 19729</strain>
    </source>
</reference>
<dbReference type="Proteomes" id="UP000237771">
    <property type="component" value="Unassembled WGS sequence"/>
</dbReference>
<reference evidence="1 4" key="3">
    <citation type="submission" date="2018-03" db="EMBL/GenBank/DDBJ databases">
        <title>Genomic Encyclopedia of Archaeal and Bacterial Type Strains, Phase II (KMG-II): from individual species to whole genera.</title>
        <authorList>
            <person name="Goeker M."/>
        </authorList>
    </citation>
    <scope>NUCLEOTIDE SEQUENCE [LARGE SCALE GENOMIC DNA]</scope>
    <source>
        <strain evidence="1 4">DSM 17797</strain>
    </source>
</reference>
<dbReference type="Proteomes" id="UP000184384">
    <property type="component" value="Unassembled WGS sequence"/>
</dbReference>
<dbReference type="STRING" id="280093.SAMN05443373_11465"/>
<dbReference type="Gene3D" id="3.90.930.1">
    <property type="match status" value="1"/>
</dbReference>
<proteinExistence type="predicted"/>
<protein>
    <recommendedName>
        <fullName evidence="5">MORN repeat variant</fullName>
    </recommendedName>
</protein>
<accession>A0A1M5TH47</accession>
<organism evidence="2 3">
    <name type="scientific">Flavobacterium granuli</name>
    <dbReference type="NCBI Taxonomy" id="280093"/>
    <lineage>
        <taxon>Bacteria</taxon>
        <taxon>Pseudomonadati</taxon>
        <taxon>Bacteroidota</taxon>
        <taxon>Flavobacteriia</taxon>
        <taxon>Flavobacteriales</taxon>
        <taxon>Flavobacteriaceae</taxon>
        <taxon>Flavobacterium</taxon>
    </lineage>
</organism>